<dbReference type="AlphaFoldDB" id="A0A8A2VBI3"/>
<dbReference type="RefSeq" id="WP_207289026.1">
    <property type="nucleotide sequence ID" value="NZ_CP071462.1"/>
</dbReference>
<sequence length="351" mass="40500">MSIRVSVADPSAQETWNEHVDRSPQGTIFHRYEALECLRDHSGATLYPLVGYKGEQPVGIFPLFVLNSGPFSLVFSPPYELGIPSLGPALLHMGQLKQRKREKRHRRFIESCLEWVDEEIDPQYTYVETDWNYDDSRPFAWNDFDVSPAYTYVVPLEDSPSEEELIMRFSQSPRKRIREQQDSSYTVEVGDRDDLEWTVRQVIDRYEEQGRKAHLSVDFVTDLYERLPEGAVRPYVLSLEGERVSGNIVLDDGERYRGWQGATRPDADFPANELLKWHQMLDAIDRGVPDYEIIGANTPRLTTWKAKFSPETRTYYSAKRSTLSMEMAESLYVNLRDGSELLSRLSPVSAN</sequence>
<dbReference type="PANTHER" id="PTHR36174:SF1">
    <property type="entry name" value="LIPID II:GLYCINE GLYCYLTRANSFERASE"/>
    <property type="match status" value="1"/>
</dbReference>
<dbReference type="EMBL" id="CP071462">
    <property type="protein sequence ID" value="QSW99419.1"/>
    <property type="molecule type" value="Genomic_DNA"/>
</dbReference>
<gene>
    <name evidence="2" type="ORF">J0X25_00230</name>
</gene>
<dbReference type="Proteomes" id="UP000663203">
    <property type="component" value="Chromosome"/>
</dbReference>
<evidence type="ECO:0000259" key="1">
    <source>
        <dbReference type="Pfam" id="PF13480"/>
    </source>
</evidence>
<feature type="domain" description="BioF2-like acetyltransferase" evidence="1">
    <location>
        <begin position="174"/>
        <end position="298"/>
    </location>
</feature>
<dbReference type="PANTHER" id="PTHR36174">
    <property type="entry name" value="LIPID II:GLYCINE GLYCYLTRANSFERASE"/>
    <property type="match status" value="1"/>
</dbReference>
<dbReference type="InterPro" id="IPR038740">
    <property type="entry name" value="BioF2-like_GNAT_dom"/>
</dbReference>
<name>A0A8A2VBI3_9EURY</name>
<accession>A0A8A2VBI3</accession>
<reference evidence="2 3" key="1">
    <citation type="submission" date="2021-03" db="EMBL/GenBank/DDBJ databases">
        <title>Haloterrigena longa sp. nov. and Haloterrigena limicola sp. nov., extremely halophilic archaea isolated from a salt lake.</title>
        <authorList>
            <person name="Henglin C."/>
        </authorList>
    </citation>
    <scope>NUCLEOTIDE SEQUENCE [LARGE SCALE GENOMIC DNA]</scope>
    <source>
        <strain evidence="2 3">KZCA68</strain>
    </source>
</reference>
<dbReference type="InterPro" id="IPR016181">
    <property type="entry name" value="Acyl_CoA_acyltransferase"/>
</dbReference>
<dbReference type="GeneID" id="63185685"/>
<dbReference type="KEGG" id="hakz:J0X25_00230"/>
<dbReference type="SUPFAM" id="SSF55729">
    <property type="entry name" value="Acyl-CoA N-acyltransferases (Nat)"/>
    <property type="match status" value="1"/>
</dbReference>
<dbReference type="InterPro" id="IPR050644">
    <property type="entry name" value="PG_Glycine_Bridge_Synth"/>
</dbReference>
<keyword evidence="3" id="KW-1185">Reference proteome</keyword>
<protein>
    <submittedName>
        <fullName evidence="2">GNAT family N-acetyltransferase</fullName>
    </submittedName>
</protein>
<evidence type="ECO:0000313" key="2">
    <source>
        <dbReference type="EMBL" id="QSW99419.1"/>
    </source>
</evidence>
<dbReference type="Pfam" id="PF13480">
    <property type="entry name" value="Acetyltransf_6"/>
    <property type="match status" value="1"/>
</dbReference>
<organism evidence="2 3">
    <name type="scientific">Haloterrigena alkaliphila</name>
    <dbReference type="NCBI Taxonomy" id="2816475"/>
    <lineage>
        <taxon>Archaea</taxon>
        <taxon>Methanobacteriati</taxon>
        <taxon>Methanobacteriota</taxon>
        <taxon>Stenosarchaea group</taxon>
        <taxon>Halobacteria</taxon>
        <taxon>Halobacteriales</taxon>
        <taxon>Natrialbaceae</taxon>
        <taxon>Haloterrigena</taxon>
    </lineage>
</organism>
<proteinExistence type="predicted"/>
<evidence type="ECO:0000313" key="3">
    <source>
        <dbReference type="Proteomes" id="UP000663203"/>
    </source>
</evidence>
<dbReference type="Gene3D" id="3.40.630.30">
    <property type="match status" value="1"/>
</dbReference>